<dbReference type="GO" id="GO:0003676">
    <property type="term" value="F:nucleic acid binding"/>
    <property type="evidence" value="ECO:0007669"/>
    <property type="project" value="InterPro"/>
</dbReference>
<organism evidence="2 3">
    <name type="scientific">Trifolium pratense</name>
    <name type="common">Red clover</name>
    <dbReference type="NCBI Taxonomy" id="57577"/>
    <lineage>
        <taxon>Eukaryota</taxon>
        <taxon>Viridiplantae</taxon>
        <taxon>Streptophyta</taxon>
        <taxon>Embryophyta</taxon>
        <taxon>Tracheophyta</taxon>
        <taxon>Spermatophyta</taxon>
        <taxon>Magnoliopsida</taxon>
        <taxon>eudicotyledons</taxon>
        <taxon>Gunneridae</taxon>
        <taxon>Pentapetalae</taxon>
        <taxon>rosids</taxon>
        <taxon>fabids</taxon>
        <taxon>Fabales</taxon>
        <taxon>Fabaceae</taxon>
        <taxon>Papilionoideae</taxon>
        <taxon>50 kb inversion clade</taxon>
        <taxon>NPAAA clade</taxon>
        <taxon>Hologalegina</taxon>
        <taxon>IRL clade</taxon>
        <taxon>Trifolieae</taxon>
        <taxon>Trifolium</taxon>
    </lineage>
</organism>
<dbReference type="Gene3D" id="1.10.340.70">
    <property type="match status" value="1"/>
</dbReference>
<dbReference type="EMBL" id="ASHM01061319">
    <property type="protein sequence ID" value="PNX89932.1"/>
    <property type="molecule type" value="Genomic_DNA"/>
</dbReference>
<name>A0A2K3MGK5_TRIPR</name>
<evidence type="ECO:0000313" key="3">
    <source>
        <dbReference type="Proteomes" id="UP000236291"/>
    </source>
</evidence>
<dbReference type="AlphaFoldDB" id="A0A2K3MGK5"/>
<reference evidence="2 3" key="1">
    <citation type="journal article" date="2014" name="Am. J. Bot.">
        <title>Genome assembly and annotation for red clover (Trifolium pratense; Fabaceae).</title>
        <authorList>
            <person name="Istvanek J."/>
            <person name="Jaros M."/>
            <person name="Krenek A."/>
            <person name="Repkova J."/>
        </authorList>
    </citation>
    <scope>NUCLEOTIDE SEQUENCE [LARGE SCALE GENOMIC DNA]</scope>
    <source>
        <strain evidence="3">cv. Tatra</strain>
        <tissue evidence="2">Young leaves</tissue>
    </source>
</reference>
<proteinExistence type="predicted"/>
<dbReference type="PANTHER" id="PTHR35046:SF26">
    <property type="entry name" value="RNA-DIRECTED DNA POLYMERASE"/>
    <property type="match status" value="1"/>
</dbReference>
<dbReference type="InterPro" id="IPR001584">
    <property type="entry name" value="Integrase_cat-core"/>
</dbReference>
<dbReference type="SUPFAM" id="SSF53098">
    <property type="entry name" value="Ribonuclease H-like"/>
    <property type="match status" value="1"/>
</dbReference>
<sequence length="290" mass="33089">MWRDKTIASLEKRFYWPHLRKDVGTIVKKCYTCQVSKGQSQKTDLYMPLPIPNDIWQDLSMDFVPGLLRTQRGVDVDASNIAKLFFREVVRLHGEFYRSPQTDGQTEVTNRTLGNMIRCVCGDKPKQWDLTLPQVEFAYNSTVHSATGKTPFALVYTFVPRHVVDLIKLPKAPRVSVVAENIAEEIIAVKDSVKAKLEATGLKNKAVVDKRRRIKVFNVVMVFLHKERFPSGTYNKLQPHKYIYEYHSEEVLYQDKNLGSSSSEVEETDVGTLAARIEDEVAHKKGSLGK</sequence>
<dbReference type="Pfam" id="PF17921">
    <property type="entry name" value="Integrase_H2C2"/>
    <property type="match status" value="1"/>
</dbReference>
<protein>
    <submittedName>
        <fullName evidence="2">Retrotransposable element</fullName>
    </submittedName>
</protein>
<reference evidence="2 3" key="2">
    <citation type="journal article" date="2017" name="Front. Plant Sci.">
        <title>Gene Classification and Mining of Molecular Markers Useful in Red Clover (Trifolium pratense) Breeding.</title>
        <authorList>
            <person name="Istvanek J."/>
            <person name="Dluhosova J."/>
            <person name="Dluhos P."/>
            <person name="Patkova L."/>
            <person name="Nedelnik J."/>
            <person name="Repkova J."/>
        </authorList>
    </citation>
    <scope>NUCLEOTIDE SEQUENCE [LARGE SCALE GENOMIC DNA]</scope>
    <source>
        <strain evidence="3">cv. Tatra</strain>
        <tissue evidence="2">Young leaves</tissue>
    </source>
</reference>
<gene>
    <name evidence="2" type="ORF">L195_g046055</name>
</gene>
<accession>A0A2K3MGK5</accession>
<dbReference type="Gene3D" id="3.30.420.10">
    <property type="entry name" value="Ribonuclease H-like superfamily/Ribonuclease H"/>
    <property type="match status" value="1"/>
</dbReference>
<dbReference type="PANTHER" id="PTHR35046">
    <property type="entry name" value="ZINC KNUCKLE (CCHC-TYPE) FAMILY PROTEIN"/>
    <property type="match status" value="1"/>
</dbReference>
<dbReference type="PROSITE" id="PS50994">
    <property type="entry name" value="INTEGRASE"/>
    <property type="match status" value="1"/>
</dbReference>
<comment type="caution">
    <text evidence="2">The sequence shown here is derived from an EMBL/GenBank/DDBJ whole genome shotgun (WGS) entry which is preliminary data.</text>
</comment>
<dbReference type="InterPro" id="IPR036397">
    <property type="entry name" value="RNaseH_sf"/>
</dbReference>
<feature type="domain" description="Integrase catalytic" evidence="1">
    <location>
        <begin position="64"/>
        <end position="159"/>
    </location>
</feature>
<evidence type="ECO:0000313" key="2">
    <source>
        <dbReference type="EMBL" id="PNX89932.1"/>
    </source>
</evidence>
<dbReference type="Proteomes" id="UP000236291">
    <property type="component" value="Unassembled WGS sequence"/>
</dbReference>
<evidence type="ECO:0000259" key="1">
    <source>
        <dbReference type="PROSITE" id="PS50994"/>
    </source>
</evidence>
<dbReference type="STRING" id="57577.A0A2K3MGK5"/>
<dbReference type="GO" id="GO:0015074">
    <property type="term" value="P:DNA integration"/>
    <property type="evidence" value="ECO:0007669"/>
    <property type="project" value="InterPro"/>
</dbReference>
<dbReference type="InterPro" id="IPR041588">
    <property type="entry name" value="Integrase_H2C2"/>
</dbReference>
<dbReference type="InterPro" id="IPR012337">
    <property type="entry name" value="RNaseH-like_sf"/>
</dbReference>